<feature type="non-terminal residue" evidence="1">
    <location>
        <position position="56"/>
    </location>
</feature>
<evidence type="ECO:0000313" key="1">
    <source>
        <dbReference type="EMBL" id="KAA6305427.1"/>
    </source>
</evidence>
<reference evidence="1" key="1">
    <citation type="submission" date="2019-03" db="EMBL/GenBank/DDBJ databases">
        <title>Single cell metagenomics reveals metabolic interactions within the superorganism composed of flagellate Streblomastix strix and complex community of Bacteroidetes bacteria on its surface.</title>
        <authorList>
            <person name="Treitli S.C."/>
            <person name="Kolisko M."/>
            <person name="Husnik F."/>
            <person name="Keeling P."/>
            <person name="Hampl V."/>
        </authorList>
    </citation>
    <scope>NUCLEOTIDE SEQUENCE</scope>
    <source>
        <strain evidence="1">STM</strain>
    </source>
</reference>
<accession>A0A5J4P7H4</accession>
<dbReference type="EMBL" id="SNRY01010708">
    <property type="protein sequence ID" value="KAA6305427.1"/>
    <property type="molecule type" value="Genomic_DNA"/>
</dbReference>
<organism evidence="1">
    <name type="scientific">termite gut metagenome</name>
    <dbReference type="NCBI Taxonomy" id="433724"/>
    <lineage>
        <taxon>unclassified sequences</taxon>
        <taxon>metagenomes</taxon>
        <taxon>organismal metagenomes</taxon>
    </lineage>
</organism>
<protein>
    <recommendedName>
        <fullName evidence="2">YhcG N-terminal domain-containing protein</fullName>
    </recommendedName>
</protein>
<comment type="caution">
    <text evidence="1">The sequence shown here is derived from an EMBL/GenBank/DDBJ whole genome shotgun (WGS) entry which is preliminary data.</text>
</comment>
<dbReference type="AlphaFoldDB" id="A0A5J4P7H4"/>
<proteinExistence type="predicted"/>
<sequence>MALEKTELREGFISDIRNIITSSRNAAVRSVDLERVMMYWKLGERIIVEEQQGQER</sequence>
<name>A0A5J4P7H4_9ZZZZ</name>
<evidence type="ECO:0008006" key="2">
    <source>
        <dbReference type="Google" id="ProtNLM"/>
    </source>
</evidence>
<gene>
    <name evidence="1" type="ORF">EZS27_042919</name>
</gene>